<evidence type="ECO:0000313" key="3">
    <source>
        <dbReference type="EMBL" id="CAF1134021.1"/>
    </source>
</evidence>
<sequence length="357" mass="39583">MHKSHYQADNTTQINSINMASDKKSCSIFRCSGTKSQSTQKTTPKFNAKSTAREVVESLQANLTGKVILITGATSGIGVETARALALTKAHIIITARNMEKGADVVNDIKTTTNNNNVEVMELNQNSLKSVRDFANEYIKRKLPLHILICNAGIMATPYQKTIDGYESQFAVNHLSHFLLTILLLPVLKASKPSKVIVVSSCANRQGGINWNDINWEQNYDKWKAYAQSKTSNILFAKQLSKLYSNDGIKAYSLHPGGIMTGLQKDLTREEMNQMGFFDKNGNLIEAFKNVEQGAATTVWAALSNELDDKSGEYLEDCNISVGVTNEQGYFGLSPHSVDMEQAQRLWDISLEMTELK</sequence>
<dbReference type="PRINTS" id="PR00081">
    <property type="entry name" value="GDHRDH"/>
</dbReference>
<comment type="caution">
    <text evidence="3">The sequence shown here is derived from an EMBL/GenBank/DDBJ whole genome shotgun (WGS) entry which is preliminary data.</text>
</comment>
<gene>
    <name evidence="3" type="ORF">GPM918_LOCUS20344</name>
    <name evidence="4" type="ORF">SRO942_LOCUS20341</name>
</gene>
<dbReference type="Gene3D" id="3.40.50.720">
    <property type="entry name" value="NAD(P)-binding Rossmann-like Domain"/>
    <property type="match status" value="1"/>
</dbReference>
<evidence type="ECO:0000313" key="4">
    <source>
        <dbReference type="EMBL" id="CAF3897803.1"/>
    </source>
</evidence>
<evidence type="ECO:0000256" key="2">
    <source>
        <dbReference type="ARBA" id="ARBA00023002"/>
    </source>
</evidence>
<dbReference type="CDD" id="cd05327">
    <property type="entry name" value="retinol-DH_like_SDR_c_like"/>
    <property type="match status" value="1"/>
</dbReference>
<name>A0A814RIX1_9BILA</name>
<evidence type="ECO:0000256" key="1">
    <source>
        <dbReference type="ARBA" id="ARBA00006484"/>
    </source>
</evidence>
<keyword evidence="2" id="KW-0560">Oxidoreductase</keyword>
<dbReference type="AlphaFoldDB" id="A0A814RIX1"/>
<dbReference type="OrthoDB" id="9989144at2759"/>
<reference evidence="3" key="1">
    <citation type="submission" date="2021-02" db="EMBL/GenBank/DDBJ databases">
        <authorList>
            <person name="Nowell W R."/>
        </authorList>
    </citation>
    <scope>NUCLEOTIDE SEQUENCE</scope>
</reference>
<dbReference type="SUPFAM" id="SSF51735">
    <property type="entry name" value="NAD(P)-binding Rossmann-fold domains"/>
    <property type="match status" value="1"/>
</dbReference>
<dbReference type="InterPro" id="IPR036291">
    <property type="entry name" value="NAD(P)-bd_dom_sf"/>
</dbReference>
<dbReference type="EMBL" id="CAJOBC010006405">
    <property type="protein sequence ID" value="CAF3897803.1"/>
    <property type="molecule type" value="Genomic_DNA"/>
</dbReference>
<proteinExistence type="inferred from homology"/>
<organism evidence="3 5">
    <name type="scientific">Didymodactylos carnosus</name>
    <dbReference type="NCBI Taxonomy" id="1234261"/>
    <lineage>
        <taxon>Eukaryota</taxon>
        <taxon>Metazoa</taxon>
        <taxon>Spiralia</taxon>
        <taxon>Gnathifera</taxon>
        <taxon>Rotifera</taxon>
        <taxon>Eurotatoria</taxon>
        <taxon>Bdelloidea</taxon>
        <taxon>Philodinida</taxon>
        <taxon>Philodinidae</taxon>
        <taxon>Didymodactylos</taxon>
    </lineage>
</organism>
<dbReference type="Proteomes" id="UP000681722">
    <property type="component" value="Unassembled WGS sequence"/>
</dbReference>
<keyword evidence="5" id="KW-1185">Reference proteome</keyword>
<dbReference type="Pfam" id="PF00106">
    <property type="entry name" value="adh_short"/>
    <property type="match status" value="1"/>
</dbReference>
<dbReference type="PANTHER" id="PTHR24320:SF148">
    <property type="entry name" value="NAD(P)-BINDING ROSSMANN-FOLD SUPERFAMILY PROTEIN"/>
    <property type="match status" value="1"/>
</dbReference>
<dbReference type="PANTHER" id="PTHR24320">
    <property type="entry name" value="RETINOL DEHYDROGENASE"/>
    <property type="match status" value="1"/>
</dbReference>
<protein>
    <submittedName>
        <fullName evidence="3">Uncharacterized protein</fullName>
    </submittedName>
</protein>
<dbReference type="InterPro" id="IPR002347">
    <property type="entry name" value="SDR_fam"/>
</dbReference>
<dbReference type="GO" id="GO:0016491">
    <property type="term" value="F:oxidoreductase activity"/>
    <property type="evidence" value="ECO:0007669"/>
    <property type="project" value="UniProtKB-KW"/>
</dbReference>
<dbReference type="Proteomes" id="UP000663829">
    <property type="component" value="Unassembled WGS sequence"/>
</dbReference>
<dbReference type="EMBL" id="CAJNOQ010006405">
    <property type="protein sequence ID" value="CAF1134021.1"/>
    <property type="molecule type" value="Genomic_DNA"/>
</dbReference>
<comment type="similarity">
    <text evidence="1">Belongs to the short-chain dehydrogenases/reductases (SDR) family.</text>
</comment>
<evidence type="ECO:0000313" key="5">
    <source>
        <dbReference type="Proteomes" id="UP000663829"/>
    </source>
</evidence>
<accession>A0A814RIX1</accession>